<dbReference type="Proteomes" id="UP000294547">
    <property type="component" value="Unassembled WGS sequence"/>
</dbReference>
<name>A0A4R6R6Q5_9HYPH</name>
<evidence type="ECO:0000256" key="2">
    <source>
        <dbReference type="ARBA" id="ARBA00022692"/>
    </source>
</evidence>
<feature type="signal peptide" evidence="5">
    <location>
        <begin position="1"/>
        <end position="20"/>
    </location>
</feature>
<dbReference type="GO" id="GO:0005886">
    <property type="term" value="C:plasma membrane"/>
    <property type="evidence" value="ECO:0007669"/>
    <property type="project" value="InterPro"/>
</dbReference>
<keyword evidence="3" id="KW-1133">Transmembrane helix</keyword>
<comment type="subcellular location">
    <subcellularLocation>
        <location evidence="1">Membrane</location>
        <topology evidence="1">Single-pass membrane protein</topology>
    </subcellularLocation>
</comment>
<comment type="caution">
    <text evidence="7">The sequence shown here is derived from an EMBL/GenBank/DDBJ whole genome shotgun (WGS) entry which is preliminary data.</text>
</comment>
<feature type="domain" description="Translocation and assembly module TamB C-terminal" evidence="6">
    <location>
        <begin position="1181"/>
        <end position="1537"/>
    </location>
</feature>
<organism evidence="7 8">
    <name type="scientific">Oharaeibacter diazotrophicus</name>
    <dbReference type="NCBI Taxonomy" id="1920512"/>
    <lineage>
        <taxon>Bacteria</taxon>
        <taxon>Pseudomonadati</taxon>
        <taxon>Pseudomonadota</taxon>
        <taxon>Alphaproteobacteria</taxon>
        <taxon>Hyphomicrobiales</taxon>
        <taxon>Pleomorphomonadaceae</taxon>
        <taxon>Oharaeibacter</taxon>
    </lineage>
</organism>
<dbReference type="InterPro" id="IPR007452">
    <property type="entry name" value="TamB_C"/>
</dbReference>
<evidence type="ECO:0000259" key="6">
    <source>
        <dbReference type="Pfam" id="PF04357"/>
    </source>
</evidence>
<dbReference type="OrthoDB" id="7784409at2"/>
<dbReference type="GO" id="GO:0097347">
    <property type="term" value="C:TAM protein secretion complex"/>
    <property type="evidence" value="ECO:0007669"/>
    <property type="project" value="TreeGrafter"/>
</dbReference>
<evidence type="ECO:0000256" key="1">
    <source>
        <dbReference type="ARBA" id="ARBA00004167"/>
    </source>
</evidence>
<accession>A0A4R6R6Q5</accession>
<evidence type="ECO:0000256" key="5">
    <source>
        <dbReference type="SAM" id="SignalP"/>
    </source>
</evidence>
<evidence type="ECO:0000313" key="8">
    <source>
        <dbReference type="Proteomes" id="UP000294547"/>
    </source>
</evidence>
<evidence type="ECO:0000313" key="7">
    <source>
        <dbReference type="EMBL" id="TDP81549.1"/>
    </source>
</evidence>
<dbReference type="GO" id="GO:0009306">
    <property type="term" value="P:protein secretion"/>
    <property type="evidence" value="ECO:0007669"/>
    <property type="project" value="InterPro"/>
</dbReference>
<dbReference type="RefSeq" id="WP_126540720.1">
    <property type="nucleotide sequence ID" value="NZ_BSPM01000002.1"/>
</dbReference>
<keyword evidence="8" id="KW-1185">Reference proteome</keyword>
<keyword evidence="4" id="KW-0472">Membrane</keyword>
<feature type="chain" id="PRO_5020636813" evidence="5">
    <location>
        <begin position="21"/>
        <end position="1537"/>
    </location>
</feature>
<dbReference type="PANTHER" id="PTHR36985">
    <property type="entry name" value="TRANSLOCATION AND ASSEMBLY MODULE SUBUNIT TAMB"/>
    <property type="match status" value="1"/>
</dbReference>
<keyword evidence="2" id="KW-0812">Transmembrane</keyword>
<dbReference type="PANTHER" id="PTHR36985:SF1">
    <property type="entry name" value="TRANSLOCATION AND ASSEMBLY MODULE SUBUNIT TAMB"/>
    <property type="match status" value="1"/>
</dbReference>
<evidence type="ECO:0000256" key="3">
    <source>
        <dbReference type="ARBA" id="ARBA00022989"/>
    </source>
</evidence>
<proteinExistence type="predicted"/>
<dbReference type="Pfam" id="PF04357">
    <property type="entry name" value="TamB"/>
    <property type="match status" value="1"/>
</dbReference>
<gene>
    <name evidence="7" type="ORF">EDD54_4419</name>
</gene>
<reference evidence="7 8" key="1">
    <citation type="submission" date="2019-03" db="EMBL/GenBank/DDBJ databases">
        <title>Genomic Encyclopedia of Type Strains, Phase IV (KMG-IV): sequencing the most valuable type-strain genomes for metagenomic binning, comparative biology and taxonomic classification.</title>
        <authorList>
            <person name="Goeker M."/>
        </authorList>
    </citation>
    <scope>NUCLEOTIDE SEQUENCE [LARGE SCALE GENOMIC DNA]</scope>
    <source>
        <strain evidence="7 8">DSM 102969</strain>
    </source>
</reference>
<keyword evidence="5" id="KW-0732">Signal</keyword>
<evidence type="ECO:0000256" key="4">
    <source>
        <dbReference type="ARBA" id="ARBA00023136"/>
    </source>
</evidence>
<sequence length="1537" mass="153697">MRRPLAVLLGLVSLVSAAFAVFAVAGAQEDDSAEKGAFVRFVEDTISTPDRKISLGSIDGALSSDVTISRITIADRDGVWLTIERPHLVWSRLALLRGRLDVESLEAESITVTRPPLPSTTVDPAASPGFALPELPVEVRIGKLAVPVIALAQPVIGEAVTLSVDGAVSLAGGTLDSNVQVQRTDAKPGRLALVAKFENESRRLDLDLKLEEPENGVVASLIGIPGRPAVAFSIAGSGPLTDFGADVALSAAGERRVSGRATITESAGAYRFLADVDATLAPLVDDAFRPYVEGASTLAIDATYGADGTVRLDKADIRSAVAALTASGAFAADGFPTALGLTGSFADPDGPVLLPGGGKVDRADVTLAFGGGSDRWTASFDLAGLDTGTLRTARTTLTAAGAAENLQDPARRHVSFEVAGALRDLVAADPNLSRALGGGFELTARGDWTAGAPVTVEIAEVKNPNAAVHFAGRIDGATLDGRYWLNAGDIAPFGGLAGAEVSGAATLDASGTIGAATGAFALTIASETVDLKLGSPQADALLAGRTTIAGGASRSVDGLRFSDLRIENPRLKARLDGAYDLDRADLSLGAELADLAVVAAGAAGPLSVSASITGEGTAPAVTASLSADRLVLDGKTLRQGLARFQGRIAGSAVDGALTLSGRLDEVAIDGKATVASPADGSRRIEGLAVTAGPNRLTGAVTARPDGLFEGGLSLDAPDLAVVAPLFLTEASGRLAAEVTLAAAEAKQSATVSATASGLTVEGNAVRSAELSAAIGDLFGVPTIQGRFEVRDVAAGGVAVDRVTGTAASRAGGGTDFDVSADLAEGTAAVTGALAAVEGGYDLTLSRLDAARAPKLKAALAAPVTVAVRGSTVTIPQATLTVGDGRVVVGGRVADTLDLAATVTRLPLALADAVAPDLGLGGTLSGSVAVTGPAGDPSARFDVRGDGVTAAALKRAGVAALKVTANGTYDKGTARFTADTDLGGGRVRVTGSAGSALDVDLRVDGLPLALADAASPGLGAQGRVDATAKVTGTPAAPQATFTVRGSGISVAASREAGVGALAVAAEGRFAGETVDLSTVKVTGPSGLALTASGRVPTGAGALDVGVRGQVPLSLADRTLAVRGTRVSGTAAVDLRIGGPVTDPRVTGAVTVSGASISDPATTMKITGIELRLALAGDRAVIERLSARVGGGSVSASGSVGIRPGSGFPVDVTVSLDRARVTDGQVVTAVLNGRLTTSGQAAGALAVGGGIDVVRAEITVPERLGSAATLLDVRHRLPPINVRRTLERAQIAVSGKAAGGGAAASSGGITVNVTVNAPRAVFVRGRGIDAELGGRVTVTGPVAAIQPVGSLTLIRGRLDVIGQRITFTSGEVTLVGDLDPYIDLVATTSSSTITVTASISGQASDPKLTLSSVPELPQDEVLAHFLFGRSLSDLSPVQIARLAVAAAQLAGGGGGTDVLGQLRNAVGLDDLDVVTDSKGNAAVQAGRYISDNVYLGVTAGANGQSNVSVNLDITDNLKARAEVGPQSGGKVGVFYEREY</sequence>
<protein>
    <submittedName>
        <fullName evidence="7">Autotransporter secretion inner membrane protein TamB</fullName>
    </submittedName>
</protein>
<dbReference type="EMBL" id="SNXY01000012">
    <property type="protein sequence ID" value="TDP81549.1"/>
    <property type="molecule type" value="Genomic_DNA"/>
</dbReference>